<dbReference type="RefSeq" id="XP_019912471.1">
    <property type="nucleotide sequence ID" value="XM_020056861.1"/>
</dbReference>
<dbReference type="Gene3D" id="3.40.50.620">
    <property type="entry name" value="HUPs"/>
    <property type="match status" value="1"/>
</dbReference>
<feature type="compositionally biased region" description="Basic and acidic residues" evidence="1">
    <location>
        <begin position="833"/>
        <end position="859"/>
    </location>
</feature>
<gene>
    <name evidence="2" type="ORF">PCOAH_00000400</name>
</gene>
<evidence type="ECO:0000313" key="3">
    <source>
        <dbReference type="Proteomes" id="UP000092716"/>
    </source>
</evidence>
<dbReference type="Proteomes" id="UP000092716">
    <property type="component" value="Chromosome 1"/>
</dbReference>
<dbReference type="KEGG" id="pcot:PCOAH_00000400"/>
<protein>
    <recommendedName>
        <fullName evidence="4">Phosphopantetheine adenylyltransferase</fullName>
    </recommendedName>
</protein>
<dbReference type="VEuPathDB" id="PlasmoDB:PCOAH_00000400"/>
<feature type="region of interest" description="Disordered" evidence="1">
    <location>
        <begin position="509"/>
        <end position="528"/>
    </location>
</feature>
<feature type="compositionally biased region" description="Basic residues" evidence="1">
    <location>
        <begin position="219"/>
        <end position="232"/>
    </location>
</feature>
<dbReference type="OrthoDB" id="330671at2759"/>
<evidence type="ECO:0000256" key="1">
    <source>
        <dbReference type="SAM" id="MobiDB-lite"/>
    </source>
</evidence>
<accession>A0A1B1DSK3</accession>
<feature type="region of interest" description="Disordered" evidence="1">
    <location>
        <begin position="208"/>
        <end position="244"/>
    </location>
</feature>
<keyword evidence="3" id="KW-1185">Reference proteome</keyword>
<feature type="region of interest" description="Disordered" evidence="1">
    <location>
        <begin position="820"/>
        <end position="859"/>
    </location>
</feature>
<name>A0A1B1DSK3_9APIC</name>
<dbReference type="GeneID" id="30906759"/>
<organism evidence="2 3">
    <name type="scientific">Plasmodium coatneyi</name>
    <dbReference type="NCBI Taxonomy" id="208452"/>
    <lineage>
        <taxon>Eukaryota</taxon>
        <taxon>Sar</taxon>
        <taxon>Alveolata</taxon>
        <taxon>Apicomplexa</taxon>
        <taxon>Aconoidasida</taxon>
        <taxon>Haemosporida</taxon>
        <taxon>Plasmodiidae</taxon>
        <taxon>Plasmodium</taxon>
    </lineage>
</organism>
<evidence type="ECO:0000313" key="2">
    <source>
        <dbReference type="EMBL" id="ANQ05776.1"/>
    </source>
</evidence>
<evidence type="ECO:0008006" key="4">
    <source>
        <dbReference type="Google" id="ProtNLM"/>
    </source>
</evidence>
<dbReference type="AlphaFoldDB" id="A0A1B1DSK3"/>
<sequence length="1214" mass="143329">MGKNESYENGFLIFEDYNFVTYTKRRGGRVDWQEKKKHLHNFNVSAYLYKPFQNCNLSLVSNSANLRRATENKLFKRIQLNIKWLIKFIKRIKRRVKNIYLFVKFVSSKCILKLSSFYYLKYIVEKIYEEKLETSVRVVLPVSDLHKLYTFVYHQNFCFINYYEEFLSKRDARRLRRFYCPVVVLNGPNRVLTLPYKRIYGRDVVKMDTRGGRSGKNAPKGKTHPNANKHQRASATTTKTHRRKSIKIEKEKIKRAIGKSLHTSDIGLFAGTFDKIHFGHVLLLFYSIFLTEKFYYVGLYNNKNIHNKKYAQEIDDLKLRIYNISDILFLIKNVYHVEFFFLNFEHVTPFIKIKNSHKILFQIMMNQKNELLGRHRQGGYKKCEVSTPHRIEATPVNTYIAKRRDLEMYLSRRSTKTGATQCSEKGDHWVDHFVTNEMKKKIEKYLLFHVGIVKARRCKKKDNKIIVLNRIHDPFSFAVDINDLYCLTMSKESEANGYILVNKRKLQKAKENAHSNKRPRGGRTPDQKCENCKHINVEPSGVSTPLEKPRTSLNIFDTINLGDGEKISSTLVREENIFLKKKKFAKFLRHFVDACLFFHIDHFLIQMYADIFLHKNGRTSFKKLYINKVKNYFYKRERTKWETQGSCKKSGHRSGKKKDHFIVNDFFRNLFVLLSFFVNHFADLENRPHNKIQLFLKISIELSFFFYNNMILLLVKKKEVLINQNFCTKHKNVQQKISMFHPCDDNALRIYLHRVEEPLLEEVLNQVLLWTLSLISLSVLCKFYHSEILPRGKLARVRKSSKCREFVQLGNTAQKMQSLNESALHPPVQPRSDPNKLSKKDNPHGEEKEQSEEPTRSDSSLRKMNYAAYFYNYSKDRGLHKRGPIVTPYTLFNHALTRRFKMRKSLLRQHREIVRELDSCGMAAGGGAIGRSTSMDKPDGNTYVKLPQDEVYHAPSLKRERKILNNLYKTKIRSEKNAPIWINKMSDKEIENYVRGKNTDATSYHNERYTSLMQININKGDESFLVRKVLIYKYLDSYFISFFSFYSINHVGINQSVKGTHTKCNKIDHLLFLLLVHFEKHIEMVVNSFLKRTWELKPKRREGPFDPYVLYQKRYSLIHRYLVMNLSPVNNYLLDFERKYDFKKGDTTFADTPFHIKIGNWECPKGSTSANASKIANHLSVLTFYNTIFQSILTHANYYYPFFASLNYLYLDDV</sequence>
<proteinExistence type="predicted"/>
<reference evidence="3" key="1">
    <citation type="submission" date="2016-06" db="EMBL/GenBank/DDBJ databases">
        <title>First high quality genome sequence of Plasmodium coatneyi using continuous long reads from single molecule, real-time sequencing.</title>
        <authorList>
            <person name="Chien J.-T."/>
            <person name="Pakala S.B."/>
            <person name="Geraldo J.A."/>
            <person name="Lapp S.A."/>
            <person name="Barnwell J.W."/>
            <person name="Kissinger J.C."/>
            <person name="Galinski M.R."/>
            <person name="Humphrey J.C."/>
        </authorList>
    </citation>
    <scope>NUCLEOTIDE SEQUENCE [LARGE SCALE GENOMIC DNA]</scope>
    <source>
        <strain evidence="3">Hackeri</strain>
    </source>
</reference>
<dbReference type="EMBL" id="CP016239">
    <property type="protein sequence ID" value="ANQ05776.1"/>
    <property type="molecule type" value="Genomic_DNA"/>
</dbReference>
<dbReference type="InterPro" id="IPR014729">
    <property type="entry name" value="Rossmann-like_a/b/a_fold"/>
</dbReference>
<dbReference type="SUPFAM" id="SSF52374">
    <property type="entry name" value="Nucleotidylyl transferase"/>
    <property type="match status" value="1"/>
</dbReference>